<organism evidence="1 2">
    <name type="scientific">Parasponia andersonii</name>
    <name type="common">Sponia andersonii</name>
    <dbReference type="NCBI Taxonomy" id="3476"/>
    <lineage>
        <taxon>Eukaryota</taxon>
        <taxon>Viridiplantae</taxon>
        <taxon>Streptophyta</taxon>
        <taxon>Embryophyta</taxon>
        <taxon>Tracheophyta</taxon>
        <taxon>Spermatophyta</taxon>
        <taxon>Magnoliopsida</taxon>
        <taxon>eudicotyledons</taxon>
        <taxon>Gunneridae</taxon>
        <taxon>Pentapetalae</taxon>
        <taxon>rosids</taxon>
        <taxon>fabids</taxon>
        <taxon>Rosales</taxon>
        <taxon>Cannabaceae</taxon>
        <taxon>Parasponia</taxon>
    </lineage>
</organism>
<dbReference type="Proteomes" id="UP000237105">
    <property type="component" value="Unassembled WGS sequence"/>
</dbReference>
<protein>
    <submittedName>
        <fullName evidence="1">Uncharacterized protein</fullName>
    </submittedName>
</protein>
<accession>A0A2P5BYQ1</accession>
<comment type="caution">
    <text evidence="1">The sequence shown here is derived from an EMBL/GenBank/DDBJ whole genome shotgun (WGS) entry which is preliminary data.</text>
</comment>
<evidence type="ECO:0000313" key="1">
    <source>
        <dbReference type="EMBL" id="PON53924.1"/>
    </source>
</evidence>
<reference evidence="2" key="1">
    <citation type="submission" date="2016-06" db="EMBL/GenBank/DDBJ databases">
        <title>Parallel loss of symbiosis genes in relatives of nitrogen-fixing non-legume Parasponia.</title>
        <authorList>
            <person name="Van Velzen R."/>
            <person name="Holmer R."/>
            <person name="Bu F."/>
            <person name="Rutten L."/>
            <person name="Van Zeijl A."/>
            <person name="Liu W."/>
            <person name="Santuari L."/>
            <person name="Cao Q."/>
            <person name="Sharma T."/>
            <person name="Shen D."/>
            <person name="Roswanjaya Y."/>
            <person name="Wardhani T."/>
            <person name="Kalhor M.S."/>
            <person name="Jansen J."/>
            <person name="Van den Hoogen J."/>
            <person name="Gungor B."/>
            <person name="Hartog M."/>
            <person name="Hontelez J."/>
            <person name="Verver J."/>
            <person name="Yang W.-C."/>
            <person name="Schijlen E."/>
            <person name="Repin R."/>
            <person name="Schilthuizen M."/>
            <person name="Schranz E."/>
            <person name="Heidstra R."/>
            <person name="Miyata K."/>
            <person name="Fedorova E."/>
            <person name="Kohlen W."/>
            <person name="Bisseling T."/>
            <person name="Smit S."/>
            <person name="Geurts R."/>
        </authorList>
    </citation>
    <scope>NUCLEOTIDE SEQUENCE [LARGE SCALE GENOMIC DNA]</scope>
    <source>
        <strain evidence="2">cv. WU1-14</strain>
    </source>
</reference>
<dbReference type="OrthoDB" id="1436991at2759"/>
<gene>
    <name evidence="1" type="ORF">PanWU01x14_199210</name>
</gene>
<dbReference type="AlphaFoldDB" id="A0A2P5BYQ1"/>
<proteinExistence type="predicted"/>
<name>A0A2P5BYQ1_PARAD</name>
<sequence length="96" mass="10594">MLISHHGDITPGRAILLYAIIKGLSIDVGRVIRCSILHAIRKESTIHSLVGAFSNKPHTVASVLDTIAELDVEDEEFDSDFHDELSSMLQQLTLVE</sequence>
<evidence type="ECO:0000313" key="2">
    <source>
        <dbReference type="Proteomes" id="UP000237105"/>
    </source>
</evidence>
<dbReference type="EMBL" id="JXTB01000201">
    <property type="protein sequence ID" value="PON53924.1"/>
    <property type="molecule type" value="Genomic_DNA"/>
</dbReference>
<keyword evidence="2" id="KW-1185">Reference proteome</keyword>